<keyword evidence="5 7" id="KW-1133">Transmembrane helix</keyword>
<feature type="transmembrane region" description="Helical" evidence="7">
    <location>
        <begin position="141"/>
        <end position="160"/>
    </location>
</feature>
<gene>
    <name evidence="9" type="primary">oppC</name>
    <name evidence="9" type="ORF">NCTC10571_00909</name>
</gene>
<evidence type="ECO:0000256" key="2">
    <source>
        <dbReference type="ARBA" id="ARBA00022448"/>
    </source>
</evidence>
<comment type="similarity">
    <text evidence="7">Belongs to the binding-protein-dependent transport system permease family.</text>
</comment>
<evidence type="ECO:0000256" key="6">
    <source>
        <dbReference type="ARBA" id="ARBA00023136"/>
    </source>
</evidence>
<dbReference type="PROSITE" id="PS50928">
    <property type="entry name" value="ABC_TM1"/>
    <property type="match status" value="1"/>
</dbReference>
<feature type="transmembrane region" description="Helical" evidence="7">
    <location>
        <begin position="104"/>
        <end position="129"/>
    </location>
</feature>
<evidence type="ECO:0000256" key="1">
    <source>
        <dbReference type="ARBA" id="ARBA00004651"/>
    </source>
</evidence>
<proteinExistence type="inferred from homology"/>
<sequence>MKMINKDLFVPLEREILQVQKKEETLGYWQDAWIRLKKNKMALLGLIIIVCLIVVAIFGPIFSSHTYDEQNLMMTNSSPSWEHWFGTDNLGRDIFIRVLYGARISLAIGIVASLLNLFIGVIYGGIAGFCGGKIDRIMMNIVDILYSVPTLLYVILLMVILKPGLINIFIALGIGYWLQMARIVRGQILSMKEQEFILAARTIGVSKKRILFRHLLPNAMGAIIVTMTLAIPDAIFTEAFLSFIGLGVSAPMASWGILASEGVNNLRAYPFQLFFPAVAISVTMLAFNFLGDGLRDVLDPKMRR</sequence>
<dbReference type="InterPro" id="IPR000515">
    <property type="entry name" value="MetI-like"/>
</dbReference>
<dbReference type="RefSeq" id="WP_115151261.1">
    <property type="nucleotide sequence ID" value="NZ_UGPP01000001.1"/>
</dbReference>
<dbReference type="InterPro" id="IPR035906">
    <property type="entry name" value="MetI-like_sf"/>
</dbReference>
<dbReference type="Gene3D" id="1.10.3720.10">
    <property type="entry name" value="MetI-like"/>
    <property type="match status" value="1"/>
</dbReference>
<keyword evidence="4 7" id="KW-0812">Transmembrane</keyword>
<evidence type="ECO:0000256" key="4">
    <source>
        <dbReference type="ARBA" id="ARBA00022692"/>
    </source>
</evidence>
<organism evidence="9 10">
    <name type="scientific">Megamonas hypermegale</name>
    <dbReference type="NCBI Taxonomy" id="158847"/>
    <lineage>
        <taxon>Bacteria</taxon>
        <taxon>Bacillati</taxon>
        <taxon>Bacillota</taxon>
        <taxon>Negativicutes</taxon>
        <taxon>Selenomonadales</taxon>
        <taxon>Selenomonadaceae</taxon>
        <taxon>Megamonas</taxon>
    </lineage>
</organism>
<evidence type="ECO:0000313" key="10">
    <source>
        <dbReference type="Proteomes" id="UP000255234"/>
    </source>
</evidence>
<dbReference type="SUPFAM" id="SSF161098">
    <property type="entry name" value="MetI-like"/>
    <property type="match status" value="1"/>
</dbReference>
<evidence type="ECO:0000313" key="9">
    <source>
        <dbReference type="EMBL" id="STY70767.1"/>
    </source>
</evidence>
<dbReference type="InterPro" id="IPR050366">
    <property type="entry name" value="BP-dependent_transpt_permease"/>
</dbReference>
<dbReference type="PANTHER" id="PTHR43386:SF22">
    <property type="entry name" value="OLIGOPEPTIDE TRANSPORT SYSTEM PERMEASE PROTEIN OPPC"/>
    <property type="match status" value="1"/>
</dbReference>
<dbReference type="STRING" id="1122216.GCA_000423385_00941"/>
<evidence type="ECO:0000256" key="5">
    <source>
        <dbReference type="ARBA" id="ARBA00022989"/>
    </source>
</evidence>
<dbReference type="Proteomes" id="UP000255234">
    <property type="component" value="Unassembled WGS sequence"/>
</dbReference>
<name>A0A378NSF6_9FIRM</name>
<comment type="subcellular location">
    <subcellularLocation>
        <location evidence="1 7">Cell membrane</location>
        <topology evidence="1 7">Multi-pass membrane protein</topology>
    </subcellularLocation>
</comment>
<evidence type="ECO:0000259" key="8">
    <source>
        <dbReference type="PROSITE" id="PS50928"/>
    </source>
</evidence>
<evidence type="ECO:0000256" key="7">
    <source>
        <dbReference type="RuleBase" id="RU363032"/>
    </source>
</evidence>
<protein>
    <submittedName>
        <fullName evidence="9">Oligopeptide transport system permease protein oppC</fullName>
    </submittedName>
</protein>
<accession>A0A378NSF6</accession>
<dbReference type="Pfam" id="PF12911">
    <property type="entry name" value="OppC_N"/>
    <property type="match status" value="1"/>
</dbReference>
<dbReference type="GO" id="GO:0055085">
    <property type="term" value="P:transmembrane transport"/>
    <property type="evidence" value="ECO:0007669"/>
    <property type="project" value="InterPro"/>
</dbReference>
<feature type="transmembrane region" description="Helical" evidence="7">
    <location>
        <begin position="42"/>
        <end position="63"/>
    </location>
</feature>
<dbReference type="Pfam" id="PF00528">
    <property type="entry name" value="BPD_transp_1"/>
    <property type="match status" value="1"/>
</dbReference>
<feature type="transmembrane region" description="Helical" evidence="7">
    <location>
        <begin position="241"/>
        <end position="259"/>
    </location>
</feature>
<feature type="transmembrane region" description="Helical" evidence="7">
    <location>
        <begin position="271"/>
        <end position="290"/>
    </location>
</feature>
<feature type="transmembrane region" description="Helical" evidence="7">
    <location>
        <begin position="166"/>
        <end position="184"/>
    </location>
</feature>
<dbReference type="CDD" id="cd06261">
    <property type="entry name" value="TM_PBP2"/>
    <property type="match status" value="1"/>
</dbReference>
<dbReference type="InterPro" id="IPR025966">
    <property type="entry name" value="OppC_N"/>
</dbReference>
<feature type="domain" description="ABC transmembrane type-1" evidence="8">
    <location>
        <begin position="102"/>
        <end position="291"/>
    </location>
</feature>
<dbReference type="EMBL" id="UGPP01000001">
    <property type="protein sequence ID" value="STY70767.1"/>
    <property type="molecule type" value="Genomic_DNA"/>
</dbReference>
<evidence type="ECO:0000256" key="3">
    <source>
        <dbReference type="ARBA" id="ARBA00022475"/>
    </source>
</evidence>
<keyword evidence="3" id="KW-1003">Cell membrane</keyword>
<dbReference type="AlphaFoldDB" id="A0A378NSF6"/>
<feature type="transmembrane region" description="Helical" evidence="7">
    <location>
        <begin position="215"/>
        <end position="235"/>
    </location>
</feature>
<dbReference type="GO" id="GO:0005886">
    <property type="term" value="C:plasma membrane"/>
    <property type="evidence" value="ECO:0007669"/>
    <property type="project" value="UniProtKB-SubCell"/>
</dbReference>
<keyword evidence="2 7" id="KW-0813">Transport</keyword>
<keyword evidence="6 7" id="KW-0472">Membrane</keyword>
<reference evidence="9 10" key="1">
    <citation type="submission" date="2018-06" db="EMBL/GenBank/DDBJ databases">
        <authorList>
            <consortium name="Pathogen Informatics"/>
            <person name="Doyle S."/>
        </authorList>
    </citation>
    <scope>NUCLEOTIDE SEQUENCE [LARGE SCALE GENOMIC DNA]</scope>
    <source>
        <strain evidence="9 10">NCTC10571</strain>
    </source>
</reference>
<dbReference type="PANTHER" id="PTHR43386">
    <property type="entry name" value="OLIGOPEPTIDE TRANSPORT SYSTEM PERMEASE PROTEIN APPC"/>
    <property type="match status" value="1"/>
</dbReference>